<dbReference type="PATRIC" id="fig|1423790.3.peg.588"/>
<dbReference type="STRING" id="1423790.BN53_07850"/>
<dbReference type="InterPro" id="IPR029058">
    <property type="entry name" value="AB_hydrolase_fold"/>
</dbReference>
<evidence type="ECO:0000313" key="1">
    <source>
        <dbReference type="EMBL" id="CCI85991.1"/>
    </source>
</evidence>
<keyword evidence="2" id="KW-1185">Reference proteome</keyword>
<protein>
    <recommendedName>
        <fullName evidence="3">DUF2974 domain-containing protein</fullName>
    </recommendedName>
</protein>
<dbReference type="Gene3D" id="3.40.50.1820">
    <property type="entry name" value="alpha/beta hydrolase"/>
    <property type="match status" value="1"/>
</dbReference>
<evidence type="ECO:0000313" key="2">
    <source>
        <dbReference type="Proteomes" id="UP000009311"/>
    </source>
</evidence>
<dbReference type="OrthoDB" id="2365336at2"/>
<dbReference type="Proteomes" id="UP000009311">
    <property type="component" value="Unassembled WGS sequence"/>
</dbReference>
<accession>I7LBX8</accession>
<gene>
    <name evidence="1" type="ORF">BN53_07850</name>
</gene>
<organism evidence="1 2">
    <name type="scientific">Lactobacillus pasteurii DSM 23907 = CRBIP 24.76</name>
    <dbReference type="NCBI Taxonomy" id="1423790"/>
    <lineage>
        <taxon>Bacteria</taxon>
        <taxon>Bacillati</taxon>
        <taxon>Bacillota</taxon>
        <taxon>Bacilli</taxon>
        <taxon>Lactobacillales</taxon>
        <taxon>Lactobacillaceae</taxon>
        <taxon>Lactobacillus</taxon>
    </lineage>
</organism>
<dbReference type="EMBL" id="CAKD01000024">
    <property type="protein sequence ID" value="CCI85991.1"/>
    <property type="molecule type" value="Genomic_DNA"/>
</dbReference>
<dbReference type="eggNOG" id="ENOG5032SA1">
    <property type="taxonomic scope" value="Bacteria"/>
</dbReference>
<comment type="caution">
    <text evidence="1">The sequence shown here is derived from an EMBL/GenBank/DDBJ whole genome shotgun (WGS) entry which is preliminary data.</text>
</comment>
<sequence length="308" mass="35320">MRINERLTDFERVELTKKSYEELAIGAEVVIGENMLGKVVKIIHEEDGLRGYVISNQSEITILFKGSFGLRKGNPTTWRDEWLRTNLPILLALINKEAKIPSQLVSAARVLNQSLHELPELPCYIYGHSLGAINAQYALAHCRHPERIAGAYLYEGTNIWELLNSAERRRVGKLRQRINNYIDIYDPVTLGFTATHHMVGRLCYVDSRQINPISQHMWGGYQFDANGKLRLKEVDEEFLRESRSEQRLLTKSNDLAKMLDSKDPTGEFRKLAVVKMQQLQDKLPSRKSLSKLASSLIEEKILKNKSEE</sequence>
<proteinExistence type="predicted"/>
<name>I7LBX8_9LACO</name>
<dbReference type="RefSeq" id="WP_009560557.1">
    <property type="nucleotide sequence ID" value="NZ_AYZN01000001.1"/>
</dbReference>
<evidence type="ECO:0008006" key="3">
    <source>
        <dbReference type="Google" id="ProtNLM"/>
    </source>
</evidence>
<dbReference type="SUPFAM" id="SSF53474">
    <property type="entry name" value="alpha/beta-Hydrolases"/>
    <property type="match status" value="1"/>
</dbReference>
<reference evidence="1 2" key="1">
    <citation type="submission" date="2012-06" db="EMBL/GenBank/DDBJ databases">
        <title>Draft Genome Sequence of Lactobacillus pasteurii CRBIP 24.76T.</title>
        <authorList>
            <person name="Cousin S."/>
            <person name="Bouchier C."/>
            <person name="Loux V."/>
            <person name="Ma L."/>
            <person name="Creno S."/>
            <person name="Bizet C."/>
            <person name="Clermont D."/>
        </authorList>
    </citation>
    <scope>NUCLEOTIDE SEQUENCE [LARGE SCALE GENOMIC DNA]</scope>
    <source>
        <strain evidence="2">CRBIP 24.76T</strain>
    </source>
</reference>
<dbReference type="AlphaFoldDB" id="I7LBX8"/>